<evidence type="ECO:0000256" key="2">
    <source>
        <dbReference type="ARBA" id="ARBA00022801"/>
    </source>
</evidence>
<dbReference type="Pfam" id="PF07969">
    <property type="entry name" value="Amidohydro_3"/>
    <property type="match status" value="1"/>
</dbReference>
<dbReference type="Gene3D" id="3.20.20.140">
    <property type="entry name" value="Metal-dependent hydrolases"/>
    <property type="match status" value="1"/>
</dbReference>
<feature type="domain" description="Amidohydrolase 3" evidence="3">
    <location>
        <begin position="202"/>
        <end position="328"/>
    </location>
</feature>
<dbReference type="GO" id="GO:0006046">
    <property type="term" value="P:N-acetylglucosamine catabolic process"/>
    <property type="evidence" value="ECO:0007669"/>
    <property type="project" value="TreeGrafter"/>
</dbReference>
<accession>A0A975ZP86</accession>
<protein>
    <submittedName>
        <fullName evidence="4">Alpha-D-ribose 1-methylphosphonate 5-triphosphate diphosphatase</fullName>
    </submittedName>
</protein>
<dbReference type="Proteomes" id="UP000182932">
    <property type="component" value="Unassembled WGS sequence"/>
</dbReference>
<dbReference type="Gene3D" id="2.30.40.10">
    <property type="entry name" value="Urease, subunit C, domain 1"/>
    <property type="match status" value="1"/>
</dbReference>
<evidence type="ECO:0000256" key="1">
    <source>
        <dbReference type="ARBA" id="ARBA00010716"/>
    </source>
</evidence>
<proteinExistence type="inferred from homology"/>
<dbReference type="PANTHER" id="PTHR11113">
    <property type="entry name" value="N-ACETYLGLUCOSAMINE-6-PHOSPHATE DEACETYLASE"/>
    <property type="match status" value="1"/>
</dbReference>
<dbReference type="GO" id="GO:0008448">
    <property type="term" value="F:N-acetylglucosamine-6-phosphate deacetylase activity"/>
    <property type="evidence" value="ECO:0007669"/>
    <property type="project" value="TreeGrafter"/>
</dbReference>
<dbReference type="EMBL" id="FNYY01000010">
    <property type="protein sequence ID" value="SEJ79853.1"/>
    <property type="molecule type" value="Genomic_DNA"/>
</dbReference>
<dbReference type="GeneID" id="80819245"/>
<dbReference type="AlphaFoldDB" id="A0A975ZP86"/>
<keyword evidence="2" id="KW-0378">Hydrolase</keyword>
<keyword evidence="5" id="KW-1185">Reference proteome</keyword>
<dbReference type="InterPro" id="IPR013108">
    <property type="entry name" value="Amidohydro_3"/>
</dbReference>
<organism evidence="4 5">
    <name type="scientific">Marinovum algicola</name>
    <dbReference type="NCBI Taxonomy" id="42444"/>
    <lineage>
        <taxon>Bacteria</taxon>
        <taxon>Pseudomonadati</taxon>
        <taxon>Pseudomonadota</taxon>
        <taxon>Alphaproteobacteria</taxon>
        <taxon>Rhodobacterales</taxon>
        <taxon>Roseobacteraceae</taxon>
        <taxon>Marinovum</taxon>
    </lineage>
</organism>
<evidence type="ECO:0000313" key="5">
    <source>
        <dbReference type="Proteomes" id="UP000182932"/>
    </source>
</evidence>
<dbReference type="RefSeq" id="WP_074837283.1">
    <property type="nucleotide sequence ID" value="NZ_FNYY01000010.1"/>
</dbReference>
<dbReference type="InterPro" id="IPR032466">
    <property type="entry name" value="Metal_Hydrolase"/>
</dbReference>
<dbReference type="InterPro" id="IPR011059">
    <property type="entry name" value="Metal-dep_hydrolase_composite"/>
</dbReference>
<comment type="caution">
    <text evidence="4">The sequence shown here is derived from an EMBL/GenBank/DDBJ whole genome shotgun (WGS) entry which is preliminary data.</text>
</comment>
<sequence>MSVLSLPLRITGARVLGATGFEARALTISDGMISEGPAPEVALPGYDILPGIVDIHARPGGTTSLAALDRQLAAQGITTAWVAQGWGWQGGACAPDAAAGFLDRHASHRLRSRTDLRVLLHCDTHMMDVETRLLELLHRYGVSAVLFVDSLSDAAVPVAPGLRATAGALRLRGDEVHRFLCNLAHAFDVMNIRSGSYGDRDGQSRERLAMMGAKICVAPMASGAASVARAWSDPVALPAAGVTSPGLHPDMPDPRDLISAGMCDALVSDGTPEMLMQAALHLDRSGALPIAGAWSLISSRPAQVLGLRDRGRLAPGQRADLVLLHRASGAVAATMSAGRWIYRNPEFAPPLHAPQPARREIGARALAETAGER</sequence>
<evidence type="ECO:0000259" key="3">
    <source>
        <dbReference type="Pfam" id="PF07969"/>
    </source>
</evidence>
<gene>
    <name evidence="4" type="ORF">SAMN04487940_110184</name>
</gene>
<comment type="similarity">
    <text evidence="1">Belongs to the metallo-dependent hydrolases superfamily. NagA family.</text>
</comment>
<dbReference type="SUPFAM" id="SSF51338">
    <property type="entry name" value="Composite domain of metallo-dependent hydrolases"/>
    <property type="match status" value="1"/>
</dbReference>
<name>A0A975ZP86_9RHOB</name>
<reference evidence="4 5" key="1">
    <citation type="submission" date="2016-10" db="EMBL/GenBank/DDBJ databases">
        <authorList>
            <person name="Varghese N."/>
            <person name="Submissions S."/>
        </authorList>
    </citation>
    <scope>NUCLEOTIDE SEQUENCE [LARGE SCALE GENOMIC DNA]</scope>
    <source>
        <strain evidence="4 5">FF3</strain>
    </source>
</reference>
<dbReference type="PANTHER" id="PTHR11113:SF14">
    <property type="entry name" value="N-ACETYLGLUCOSAMINE-6-PHOSPHATE DEACETYLASE"/>
    <property type="match status" value="1"/>
</dbReference>
<evidence type="ECO:0000313" key="4">
    <source>
        <dbReference type="EMBL" id="SEJ79853.1"/>
    </source>
</evidence>
<dbReference type="SUPFAM" id="SSF51556">
    <property type="entry name" value="Metallo-dependent hydrolases"/>
    <property type="match status" value="1"/>
</dbReference>